<dbReference type="AlphaFoldDB" id="B6Q4P4"/>
<sequence length="67" mass="7405">MASRVPTMEYMGHPGFNPSTKVGKDPVVICCRASNEIRQPKTPIDKRALLKRNNGSVAYCVTDGFLH</sequence>
<organism evidence="1 2">
    <name type="scientific">Talaromyces marneffei (strain ATCC 18224 / CBS 334.59 / QM 7333)</name>
    <name type="common">Penicillium marneffei</name>
    <dbReference type="NCBI Taxonomy" id="441960"/>
    <lineage>
        <taxon>Eukaryota</taxon>
        <taxon>Fungi</taxon>
        <taxon>Dikarya</taxon>
        <taxon>Ascomycota</taxon>
        <taxon>Pezizomycotina</taxon>
        <taxon>Eurotiomycetes</taxon>
        <taxon>Eurotiomycetidae</taxon>
        <taxon>Eurotiales</taxon>
        <taxon>Trichocomaceae</taxon>
        <taxon>Talaromyces</taxon>
        <taxon>Talaromyces sect. Talaromyces</taxon>
    </lineage>
</organism>
<dbReference type="HOGENOM" id="CLU_2813203_0_0_1"/>
<gene>
    <name evidence="1" type="ORF">PMAA_021900</name>
</gene>
<accession>B6Q4P4</accession>
<evidence type="ECO:0000313" key="2">
    <source>
        <dbReference type="Proteomes" id="UP000001294"/>
    </source>
</evidence>
<evidence type="ECO:0000313" key="1">
    <source>
        <dbReference type="EMBL" id="EEA27303.1"/>
    </source>
</evidence>
<name>B6Q4P4_TALMQ</name>
<proteinExistence type="predicted"/>
<reference evidence="2" key="1">
    <citation type="journal article" date="2015" name="Genome Announc.">
        <title>Genome sequence of the AIDS-associated pathogen Penicillium marneffei (ATCC18224) and its near taxonomic relative Talaromyces stipitatus (ATCC10500).</title>
        <authorList>
            <person name="Nierman W.C."/>
            <person name="Fedorova-Abrams N.D."/>
            <person name="Andrianopoulos A."/>
        </authorList>
    </citation>
    <scope>NUCLEOTIDE SEQUENCE [LARGE SCALE GENOMIC DNA]</scope>
    <source>
        <strain evidence="2">ATCC 18224 / CBS 334.59 / QM 7333</strain>
    </source>
</reference>
<dbReference type="EMBL" id="DS995899">
    <property type="protein sequence ID" value="EEA27303.1"/>
    <property type="molecule type" value="Genomic_DNA"/>
</dbReference>
<dbReference type="VEuPathDB" id="FungiDB:PMAA_021900"/>
<keyword evidence="2" id="KW-1185">Reference proteome</keyword>
<dbReference type="Proteomes" id="UP000001294">
    <property type="component" value="Unassembled WGS sequence"/>
</dbReference>
<protein>
    <submittedName>
        <fullName evidence="1">Uncharacterized protein</fullName>
    </submittedName>
</protein>